<feature type="signal peptide" evidence="6">
    <location>
        <begin position="1"/>
        <end position="29"/>
    </location>
</feature>
<dbReference type="GO" id="GO:0016139">
    <property type="term" value="P:glycoside catabolic process"/>
    <property type="evidence" value="ECO:0007669"/>
    <property type="project" value="TreeGrafter"/>
</dbReference>
<dbReference type="SUPFAM" id="SSF51445">
    <property type="entry name" value="(Trans)glycosidases"/>
    <property type="match status" value="1"/>
</dbReference>
<gene>
    <name evidence="8" type="ORF">SAMN04488008_101193</name>
</gene>
<evidence type="ECO:0000259" key="7">
    <source>
        <dbReference type="PROSITE" id="PS50022"/>
    </source>
</evidence>
<dbReference type="Pfam" id="PF01120">
    <property type="entry name" value="Alpha_L_fucos"/>
    <property type="match status" value="1"/>
</dbReference>
<dbReference type="InterPro" id="IPR059177">
    <property type="entry name" value="GH29D-like_dom"/>
</dbReference>
<keyword evidence="4" id="KW-0378">Hydrolase</keyword>
<reference evidence="9" key="1">
    <citation type="submission" date="2016-10" db="EMBL/GenBank/DDBJ databases">
        <authorList>
            <person name="Varghese N."/>
            <person name="Submissions S."/>
        </authorList>
    </citation>
    <scope>NUCLEOTIDE SEQUENCE [LARGE SCALE GENOMIC DNA]</scope>
    <source>
        <strain evidence="9">DSM 16471</strain>
    </source>
</reference>
<dbReference type="EC" id="3.2.1.51" evidence="2"/>
<accession>A0A1H7FPU6</accession>
<protein>
    <recommendedName>
        <fullName evidence="2">alpha-L-fucosidase</fullName>
        <ecNumber evidence="2">3.2.1.51</ecNumber>
    </recommendedName>
</protein>
<organism evidence="8 9">
    <name type="scientific">Maribacter orientalis</name>
    <dbReference type="NCBI Taxonomy" id="228957"/>
    <lineage>
        <taxon>Bacteria</taxon>
        <taxon>Pseudomonadati</taxon>
        <taxon>Bacteroidota</taxon>
        <taxon>Flavobacteriia</taxon>
        <taxon>Flavobacteriales</taxon>
        <taxon>Flavobacteriaceae</taxon>
        <taxon>Maribacter</taxon>
    </lineage>
</organism>
<dbReference type="RefSeq" id="WP_245737108.1">
    <property type="nucleotide sequence ID" value="NZ_FNZN01000001.1"/>
</dbReference>
<dbReference type="Pfam" id="PF13290">
    <property type="entry name" value="CHB_HEX_C_1"/>
    <property type="match status" value="1"/>
</dbReference>
<dbReference type="PANTHER" id="PTHR10030">
    <property type="entry name" value="ALPHA-L-FUCOSIDASE"/>
    <property type="match status" value="1"/>
</dbReference>
<dbReference type="InterPro" id="IPR008979">
    <property type="entry name" value="Galactose-bd-like_sf"/>
</dbReference>
<dbReference type="InterPro" id="IPR017853">
    <property type="entry name" value="GH"/>
</dbReference>
<dbReference type="SMART" id="SM00812">
    <property type="entry name" value="Alpha_L_fucos"/>
    <property type="match status" value="1"/>
</dbReference>
<dbReference type="AlphaFoldDB" id="A0A1H7FPU6"/>
<evidence type="ECO:0000313" key="8">
    <source>
        <dbReference type="EMBL" id="SEK28126.1"/>
    </source>
</evidence>
<dbReference type="GO" id="GO:0004560">
    <property type="term" value="F:alpha-L-fucosidase activity"/>
    <property type="evidence" value="ECO:0007669"/>
    <property type="project" value="InterPro"/>
</dbReference>
<dbReference type="SUPFAM" id="SSF49785">
    <property type="entry name" value="Galactose-binding domain-like"/>
    <property type="match status" value="2"/>
</dbReference>
<feature type="domain" description="F5/8 type C" evidence="7">
    <location>
        <begin position="610"/>
        <end position="754"/>
    </location>
</feature>
<dbReference type="Gene3D" id="2.60.120.260">
    <property type="entry name" value="Galactose-binding domain-like"/>
    <property type="match status" value="2"/>
</dbReference>
<dbReference type="GO" id="GO:0005764">
    <property type="term" value="C:lysosome"/>
    <property type="evidence" value="ECO:0007669"/>
    <property type="project" value="TreeGrafter"/>
</dbReference>
<evidence type="ECO:0000313" key="9">
    <source>
        <dbReference type="Proteomes" id="UP000198990"/>
    </source>
</evidence>
<keyword evidence="9" id="KW-1185">Reference proteome</keyword>
<dbReference type="Proteomes" id="UP000198990">
    <property type="component" value="Unassembled WGS sequence"/>
</dbReference>
<proteinExistence type="inferred from homology"/>
<evidence type="ECO:0000256" key="6">
    <source>
        <dbReference type="SAM" id="SignalP"/>
    </source>
</evidence>
<dbReference type="PROSITE" id="PS51257">
    <property type="entry name" value="PROKAR_LIPOPROTEIN"/>
    <property type="match status" value="1"/>
</dbReference>
<dbReference type="InterPro" id="IPR057739">
    <property type="entry name" value="Glyco_hydro_29_N"/>
</dbReference>
<evidence type="ECO:0000256" key="5">
    <source>
        <dbReference type="ARBA" id="ARBA00023295"/>
    </source>
</evidence>
<dbReference type="InterPro" id="IPR000421">
    <property type="entry name" value="FA58C"/>
</dbReference>
<keyword evidence="3 6" id="KW-0732">Signal</keyword>
<dbReference type="InterPro" id="IPR000933">
    <property type="entry name" value="Glyco_hydro_29"/>
</dbReference>
<dbReference type="EMBL" id="FNZN01000001">
    <property type="protein sequence ID" value="SEK28126.1"/>
    <property type="molecule type" value="Genomic_DNA"/>
</dbReference>
<keyword evidence="5" id="KW-0326">Glycosidase</keyword>
<dbReference type="STRING" id="228957.SAMN04488008_101193"/>
<dbReference type="Pfam" id="PF00754">
    <property type="entry name" value="F5_F8_type_C"/>
    <property type="match status" value="1"/>
</dbReference>
<evidence type="ECO:0000256" key="2">
    <source>
        <dbReference type="ARBA" id="ARBA00012662"/>
    </source>
</evidence>
<name>A0A1H7FPU6_9FLAO</name>
<dbReference type="PROSITE" id="PS50022">
    <property type="entry name" value="FA58C_3"/>
    <property type="match status" value="1"/>
</dbReference>
<evidence type="ECO:0000256" key="1">
    <source>
        <dbReference type="ARBA" id="ARBA00007951"/>
    </source>
</evidence>
<dbReference type="Gene3D" id="3.20.20.80">
    <property type="entry name" value="Glycosidases"/>
    <property type="match status" value="1"/>
</dbReference>
<evidence type="ECO:0000256" key="4">
    <source>
        <dbReference type="ARBA" id="ARBA00022801"/>
    </source>
</evidence>
<sequence>MTKKASKSYSYFLRISVLCLLFASCANEAKQSLVMHTENTIALDADDTQDSIKLKASHVVPTINQYDALKDEFIAFVHFGPNTFSRMEWGSGMEDPAIFNLQNLDTDQWCKAMKDAGMKKVIITAKHHDGFVLWQSRYTKHGVMSSPYKNGEGDVLKELSESCNEYGIKLGVYLSPADLFQIENADGLYGNLSEYTKRTIPREIEGRPFENNTTFEFEVDDYNEYFLNQLFELLTEYGPIDEVWFDGAHPKRKGNQQYKYRDWKRLITKLAPNAVVFGKEGTRWCGNEAGATRDTEWNVVPYEDDPRTMNLFADITDEDVGSLEKLAAGKFLHYQPAETNTSIREGWFYRDDTDQKVRTTDDVFDIYERSVGGNSIFLLNIPPNREGKFSDQDVQVLKETGQRIKETYGVNLLEGAKGPKELLDNDEETNLVLQGQQPMVELTLPKATKINRFLIQENVKISGERVSKHALDAWIDGTWKEVAIATNIGYKRILRFPEVTTTKLRLRILEIRYIPVLQNVSAHYFESRPPQLQFTRNSIGEVSIVPKMSDFGWNPNGENAGANLNKGMQIFYTTDGQEPTAESSLFIEPFLFGEGELKAIAIKNEEKGSVASAKFGISKISWELVSTSSAQEKHAANLLFDEDPKTYWKSQLKSKNQFVILDLVKRIVIKSFAYTPPNSTADGMIQKGTIFSSNDGENWTIQDTFIFGNLINDPTQRMHKFKQSFSTRFVKLQADEIAGNGNSAAIAELDFYMQ</sequence>
<dbReference type="GO" id="GO:0006004">
    <property type="term" value="P:fucose metabolic process"/>
    <property type="evidence" value="ECO:0007669"/>
    <property type="project" value="TreeGrafter"/>
</dbReference>
<evidence type="ECO:0000256" key="3">
    <source>
        <dbReference type="ARBA" id="ARBA00022729"/>
    </source>
</evidence>
<comment type="similarity">
    <text evidence="1">Belongs to the glycosyl hydrolase 29 family.</text>
</comment>
<dbReference type="PANTHER" id="PTHR10030:SF37">
    <property type="entry name" value="ALPHA-L-FUCOSIDASE-RELATED"/>
    <property type="match status" value="1"/>
</dbReference>
<feature type="chain" id="PRO_5011691565" description="alpha-L-fucosidase" evidence="6">
    <location>
        <begin position="30"/>
        <end position="754"/>
    </location>
</feature>